<accession>A0ABY5V3U2</accession>
<dbReference type="GeneID" id="82890899"/>
<sequence>MNTQKMIEWIGTHNVGISSRTMWCGLMGVGSGSAGRFDIPHDADDFSRCYDLVTFAEVSPAYDLPRICEIFPWYKPIIDSWETLVELYEKQDYKGVYHLLSSKHAEVMRLQGYEKKQSGIWIKKQ</sequence>
<protein>
    <submittedName>
        <fullName evidence="1">Uncharacterized protein</fullName>
    </submittedName>
</protein>
<proteinExistence type="predicted"/>
<reference evidence="1" key="1">
    <citation type="journal article" date="2022" name="Cell">
        <title>Design, construction, and in vivo augmentation of a complex gut microbiome.</title>
        <authorList>
            <person name="Cheng A.G."/>
            <person name="Ho P.Y."/>
            <person name="Aranda-Diaz A."/>
            <person name="Jain S."/>
            <person name="Yu F.B."/>
            <person name="Meng X."/>
            <person name="Wang M."/>
            <person name="Iakiviak M."/>
            <person name="Nagashima K."/>
            <person name="Zhao A."/>
            <person name="Murugkar P."/>
            <person name="Patil A."/>
            <person name="Atabakhsh K."/>
            <person name="Weakley A."/>
            <person name="Yan J."/>
            <person name="Brumbaugh A.R."/>
            <person name="Higginbottom S."/>
            <person name="Dimas A."/>
            <person name="Shiver A.L."/>
            <person name="Deutschbauer A."/>
            <person name="Neff N."/>
            <person name="Sonnenburg J.L."/>
            <person name="Huang K.C."/>
            <person name="Fischbach M.A."/>
        </authorList>
    </citation>
    <scope>NUCLEOTIDE SEQUENCE</scope>
    <source>
        <strain evidence="1">AP11</strain>
    </source>
</reference>
<organism evidence="1 2">
    <name type="scientific">Alistipes ihumii AP11</name>
    <dbReference type="NCBI Taxonomy" id="1211813"/>
    <lineage>
        <taxon>Bacteria</taxon>
        <taxon>Pseudomonadati</taxon>
        <taxon>Bacteroidota</taxon>
        <taxon>Bacteroidia</taxon>
        <taxon>Bacteroidales</taxon>
        <taxon>Rikenellaceae</taxon>
        <taxon>Alistipes</taxon>
    </lineage>
</organism>
<name>A0ABY5V3U2_9BACT</name>
<dbReference type="Proteomes" id="UP001059295">
    <property type="component" value="Chromosome"/>
</dbReference>
<dbReference type="RefSeq" id="WP_034283224.1">
    <property type="nucleotide sequence ID" value="NZ_CAPH01000015.1"/>
</dbReference>
<gene>
    <name evidence="1" type="ORF">NQ491_04155</name>
</gene>
<evidence type="ECO:0000313" key="1">
    <source>
        <dbReference type="EMBL" id="UWN57977.1"/>
    </source>
</evidence>
<evidence type="ECO:0000313" key="2">
    <source>
        <dbReference type="Proteomes" id="UP001059295"/>
    </source>
</evidence>
<keyword evidence="2" id="KW-1185">Reference proteome</keyword>
<dbReference type="EMBL" id="CP102294">
    <property type="protein sequence ID" value="UWN57977.1"/>
    <property type="molecule type" value="Genomic_DNA"/>
</dbReference>